<comment type="subunit">
    <text evidence="2">Homotetramer.</text>
</comment>
<name>Q3AU24_CHLCH</name>
<dbReference type="GO" id="GO:0006260">
    <property type="term" value="P:DNA replication"/>
    <property type="evidence" value="ECO:0007669"/>
    <property type="project" value="InterPro"/>
</dbReference>
<feature type="compositionally biased region" description="Polar residues" evidence="4">
    <location>
        <begin position="130"/>
        <end position="145"/>
    </location>
</feature>
<dbReference type="HOGENOM" id="CLU_078758_0_2_10"/>
<dbReference type="Pfam" id="PF00436">
    <property type="entry name" value="SSB"/>
    <property type="match status" value="1"/>
</dbReference>
<evidence type="ECO:0000313" key="5">
    <source>
        <dbReference type="EMBL" id="ABB27501.1"/>
    </source>
</evidence>
<dbReference type="InterPro" id="IPR000424">
    <property type="entry name" value="Primosome_PriB/ssb"/>
</dbReference>
<dbReference type="AlphaFoldDB" id="Q3AU24"/>
<dbReference type="NCBIfam" id="TIGR00621">
    <property type="entry name" value="ssb"/>
    <property type="match status" value="1"/>
</dbReference>
<dbReference type="HAMAP" id="MF_00984">
    <property type="entry name" value="SSB"/>
    <property type="match status" value="1"/>
</dbReference>
<evidence type="ECO:0000256" key="3">
    <source>
        <dbReference type="RuleBase" id="RU000524"/>
    </source>
</evidence>
<accession>Q3AU24</accession>
<dbReference type="InterPro" id="IPR012340">
    <property type="entry name" value="NA-bd_OB-fold"/>
</dbReference>
<dbReference type="KEGG" id="cch:Cag_0223"/>
<dbReference type="PANTHER" id="PTHR10302:SF27">
    <property type="entry name" value="SINGLE-STRANDED DNA-BINDING PROTEIN"/>
    <property type="match status" value="1"/>
</dbReference>
<dbReference type="SUPFAM" id="SSF50249">
    <property type="entry name" value="Nucleic acid-binding proteins"/>
    <property type="match status" value="1"/>
</dbReference>
<gene>
    <name evidence="5" type="ordered locus">Cag_0223</name>
</gene>
<dbReference type="GO" id="GO:0009295">
    <property type="term" value="C:nucleoid"/>
    <property type="evidence" value="ECO:0007669"/>
    <property type="project" value="TreeGrafter"/>
</dbReference>
<protein>
    <recommendedName>
        <fullName evidence="2 3">Single-stranded DNA-binding protein</fullName>
        <shortName evidence="2">SSB</shortName>
    </recommendedName>
</protein>
<keyword evidence="1 2" id="KW-0238">DNA-binding</keyword>
<feature type="region of interest" description="Disordered" evidence="4">
    <location>
        <begin position="123"/>
        <end position="172"/>
    </location>
</feature>
<dbReference type="Gene3D" id="2.40.50.140">
    <property type="entry name" value="Nucleic acid-binding proteins"/>
    <property type="match status" value="1"/>
</dbReference>
<dbReference type="PANTHER" id="PTHR10302">
    <property type="entry name" value="SINGLE-STRANDED DNA-BINDING PROTEIN"/>
    <property type="match status" value="1"/>
</dbReference>
<proteinExistence type="inferred from homology"/>
<organism evidence="5">
    <name type="scientific">Chlorobium chlorochromatii (strain CaD3)</name>
    <dbReference type="NCBI Taxonomy" id="340177"/>
    <lineage>
        <taxon>Bacteria</taxon>
        <taxon>Pseudomonadati</taxon>
        <taxon>Chlorobiota</taxon>
        <taxon>Chlorobiia</taxon>
        <taxon>Chlorobiales</taxon>
        <taxon>Chlorobiaceae</taxon>
        <taxon>Chlorobium/Pelodictyon group</taxon>
        <taxon>Chlorobium</taxon>
    </lineage>
</organism>
<dbReference type="STRING" id="340177.Cag_0223"/>
<dbReference type="eggNOG" id="COG0629">
    <property type="taxonomic scope" value="Bacteria"/>
</dbReference>
<evidence type="ECO:0000256" key="4">
    <source>
        <dbReference type="SAM" id="MobiDB-lite"/>
    </source>
</evidence>
<dbReference type="CDD" id="cd04496">
    <property type="entry name" value="SSB_OBF"/>
    <property type="match status" value="1"/>
</dbReference>
<evidence type="ECO:0000256" key="1">
    <source>
        <dbReference type="ARBA" id="ARBA00023125"/>
    </source>
</evidence>
<dbReference type="EMBL" id="CP000108">
    <property type="protein sequence ID" value="ABB27501.1"/>
    <property type="molecule type" value="Genomic_DNA"/>
</dbReference>
<sequence length="172" mass="19280">MPFLQLLSELDAMARSLNKVMLIGHLGTDPELRTTTSGQSVANFTLATNENYKDSSGNLQERTEWHRIIAWGKLAEICNQYLKKGRQVYVEGRLQTRSWDDQKTGEKKYTTEIVCSDMQMLGSPREQMGGESTMQPYDQSTLPSQSSAPSVMPPATPTVPTMIDTDKDDLPF</sequence>
<evidence type="ECO:0000256" key="2">
    <source>
        <dbReference type="HAMAP-Rule" id="MF_00984"/>
    </source>
</evidence>
<dbReference type="PROSITE" id="PS50935">
    <property type="entry name" value="SSB"/>
    <property type="match status" value="1"/>
</dbReference>
<dbReference type="InterPro" id="IPR011344">
    <property type="entry name" value="ssDNA-bd"/>
</dbReference>
<comment type="caution">
    <text evidence="2">Lacks conserved residue(s) required for the propagation of feature annotation.</text>
</comment>
<dbReference type="GO" id="GO:0003697">
    <property type="term" value="F:single-stranded DNA binding"/>
    <property type="evidence" value="ECO:0007669"/>
    <property type="project" value="UniProtKB-UniRule"/>
</dbReference>
<reference evidence="5" key="1">
    <citation type="submission" date="2005-08" db="EMBL/GenBank/DDBJ databases">
        <title>Complete sequence of Chlorobium chlorochromatii CaD3.</title>
        <authorList>
            <person name="Copeland A."/>
            <person name="Lucas S."/>
            <person name="Lapidus A."/>
            <person name="Barry K."/>
            <person name="Detter J.C."/>
            <person name="Glavina T."/>
            <person name="Hammon N."/>
            <person name="Israni S."/>
            <person name="Pitluck S."/>
            <person name="Bryant D."/>
            <person name="Schmutz J."/>
            <person name="Larimer F."/>
            <person name="Land M."/>
            <person name="Kyrpides N."/>
            <person name="Ivanova N."/>
            <person name="Richardson P."/>
        </authorList>
    </citation>
    <scope>NUCLEOTIDE SEQUENCE [LARGE SCALE GENOMIC DNA]</scope>
    <source>
        <strain evidence="5">CaD3</strain>
    </source>
</reference>